<evidence type="ECO:0000313" key="2">
    <source>
        <dbReference type="Proteomes" id="UP000625711"/>
    </source>
</evidence>
<dbReference type="InterPro" id="IPR052709">
    <property type="entry name" value="Transposase-MT_Hybrid"/>
</dbReference>
<dbReference type="PANTHER" id="PTHR46060:SF1">
    <property type="entry name" value="MARINER MOS1 TRANSPOSASE-LIKE PROTEIN"/>
    <property type="match status" value="1"/>
</dbReference>
<dbReference type="EMBL" id="JAACXV010014401">
    <property type="protein sequence ID" value="KAF7267662.1"/>
    <property type="molecule type" value="Genomic_DNA"/>
</dbReference>
<proteinExistence type="predicted"/>
<name>A0A834HS11_RHYFE</name>
<organism evidence="1 2">
    <name type="scientific">Rhynchophorus ferrugineus</name>
    <name type="common">Red palm weevil</name>
    <name type="synonym">Curculio ferrugineus</name>
    <dbReference type="NCBI Taxonomy" id="354439"/>
    <lineage>
        <taxon>Eukaryota</taxon>
        <taxon>Metazoa</taxon>
        <taxon>Ecdysozoa</taxon>
        <taxon>Arthropoda</taxon>
        <taxon>Hexapoda</taxon>
        <taxon>Insecta</taxon>
        <taxon>Pterygota</taxon>
        <taxon>Neoptera</taxon>
        <taxon>Endopterygota</taxon>
        <taxon>Coleoptera</taxon>
        <taxon>Polyphaga</taxon>
        <taxon>Cucujiformia</taxon>
        <taxon>Curculionidae</taxon>
        <taxon>Dryophthorinae</taxon>
        <taxon>Rhynchophorus</taxon>
    </lineage>
</organism>
<protein>
    <recommendedName>
        <fullName evidence="3">Histone-lysine N-methyltransferase SETMAR</fullName>
    </recommendedName>
</protein>
<dbReference type="GO" id="GO:0003676">
    <property type="term" value="F:nucleic acid binding"/>
    <property type="evidence" value="ECO:0007669"/>
    <property type="project" value="InterPro"/>
</dbReference>
<evidence type="ECO:0008006" key="3">
    <source>
        <dbReference type="Google" id="ProtNLM"/>
    </source>
</evidence>
<evidence type="ECO:0000313" key="1">
    <source>
        <dbReference type="EMBL" id="KAF7267662.1"/>
    </source>
</evidence>
<dbReference type="Proteomes" id="UP000625711">
    <property type="component" value="Unassembled WGS sequence"/>
</dbReference>
<gene>
    <name evidence="1" type="ORF">GWI33_019150</name>
</gene>
<accession>A0A834HS11</accession>
<sequence length="176" mass="20181">MSTEDGERSGHPKGLVTDENIKKIHKMISNGRKLKLNEIADTLKISTERVHHIIHKYLGMRELCAKWVPRELTFDQKQHRVDDSEQCLKMIKCNKSKKKVLPHQDNASCYKAVKTMAKIHELGFELLPHLPYSSDLSPSEYFLFSDLKRMLAGNKGPSNKEVIAETEAYFQGNDKS</sequence>
<dbReference type="InterPro" id="IPR036397">
    <property type="entry name" value="RNaseH_sf"/>
</dbReference>
<dbReference type="PANTHER" id="PTHR46060">
    <property type="entry name" value="MARINER MOS1 TRANSPOSASE-LIKE PROTEIN"/>
    <property type="match status" value="1"/>
</dbReference>
<comment type="caution">
    <text evidence="1">The sequence shown here is derived from an EMBL/GenBank/DDBJ whole genome shotgun (WGS) entry which is preliminary data.</text>
</comment>
<reference evidence="1" key="1">
    <citation type="submission" date="2020-08" db="EMBL/GenBank/DDBJ databases">
        <title>Genome sequencing and assembly of the red palm weevil Rhynchophorus ferrugineus.</title>
        <authorList>
            <person name="Dias G.B."/>
            <person name="Bergman C.M."/>
            <person name="Manee M."/>
        </authorList>
    </citation>
    <scope>NUCLEOTIDE SEQUENCE</scope>
    <source>
        <strain evidence="1">AA-2017</strain>
        <tissue evidence="1">Whole larva</tissue>
    </source>
</reference>
<dbReference type="Gene3D" id="3.30.420.10">
    <property type="entry name" value="Ribonuclease H-like superfamily/Ribonuclease H"/>
    <property type="match status" value="1"/>
</dbReference>
<dbReference type="AlphaFoldDB" id="A0A834HS11"/>
<dbReference type="OrthoDB" id="6118231at2759"/>
<keyword evidence="2" id="KW-1185">Reference proteome</keyword>